<dbReference type="GO" id="GO:0005737">
    <property type="term" value="C:cytoplasm"/>
    <property type="evidence" value="ECO:0007669"/>
    <property type="project" value="InterPro"/>
</dbReference>
<organism evidence="6">
    <name type="scientific">Candidatus Syntropharchaeum butanivorans</name>
    <dbReference type="NCBI Taxonomy" id="1839936"/>
    <lineage>
        <taxon>Archaea</taxon>
        <taxon>Methanobacteriati</taxon>
        <taxon>Methanobacteriota</taxon>
        <taxon>Stenosarchaea group</taxon>
        <taxon>Methanomicrobia</taxon>
        <taxon>Methanosarcinales</taxon>
        <taxon>ANME-2 cluster</taxon>
        <taxon>Candidatus Syntropharchaeum</taxon>
    </lineage>
</organism>
<protein>
    <recommendedName>
        <fullName evidence="7">Lysine--tRNA ligase</fullName>
    </recommendedName>
</protein>
<dbReference type="EMBL" id="DQZR01000111">
    <property type="protein sequence ID" value="HDM36137.1"/>
    <property type="molecule type" value="Genomic_DNA"/>
</dbReference>
<dbReference type="GO" id="GO:0004824">
    <property type="term" value="F:lysine-tRNA ligase activity"/>
    <property type="evidence" value="ECO:0007669"/>
    <property type="project" value="InterPro"/>
</dbReference>
<evidence type="ECO:0008006" key="7">
    <source>
        <dbReference type="Google" id="ProtNLM"/>
    </source>
</evidence>
<evidence type="ECO:0000256" key="2">
    <source>
        <dbReference type="ARBA" id="ARBA00022598"/>
    </source>
</evidence>
<gene>
    <name evidence="6" type="ORF">ENG09_02625</name>
</gene>
<dbReference type="GO" id="GO:0006430">
    <property type="term" value="P:lysyl-tRNA aminoacylation"/>
    <property type="evidence" value="ECO:0007669"/>
    <property type="project" value="InterPro"/>
</dbReference>
<reference evidence="6" key="1">
    <citation type="journal article" date="2020" name="mSystems">
        <title>Genome- and Community-Level Interaction Insights into Carbon Utilization and Element Cycling Functions of Hydrothermarchaeota in Hydrothermal Sediment.</title>
        <authorList>
            <person name="Zhou Z."/>
            <person name="Liu Y."/>
            <person name="Xu W."/>
            <person name="Pan J."/>
            <person name="Luo Z.H."/>
            <person name="Li M."/>
        </authorList>
    </citation>
    <scope>NUCLEOTIDE SEQUENCE [LARGE SCALE GENOMIC DNA]</scope>
    <source>
        <strain evidence="6">HyVt-185</strain>
    </source>
</reference>
<keyword evidence="3" id="KW-0547">Nucleotide-binding</keyword>
<evidence type="ECO:0000256" key="3">
    <source>
        <dbReference type="ARBA" id="ARBA00022741"/>
    </source>
</evidence>
<dbReference type="PANTHER" id="PTHR37940:SF1">
    <property type="entry name" value="LYSINE--TRNA LIGASE"/>
    <property type="match status" value="1"/>
</dbReference>
<evidence type="ECO:0000256" key="4">
    <source>
        <dbReference type="ARBA" id="ARBA00022840"/>
    </source>
</evidence>
<dbReference type="Gene3D" id="3.40.50.620">
    <property type="entry name" value="HUPs"/>
    <property type="match status" value="1"/>
</dbReference>
<evidence type="ECO:0000256" key="1">
    <source>
        <dbReference type="ARBA" id="ARBA00022490"/>
    </source>
</evidence>
<evidence type="ECO:0000256" key="5">
    <source>
        <dbReference type="ARBA" id="ARBA00023146"/>
    </source>
</evidence>
<sequence length="69" mass="7512">MAKEGKIHWADVIAEDLIRTGRPQVVATGISPSGPIHIGNLREVITADAIYRALRDKGADDARLIYISD</sequence>
<dbReference type="InterPro" id="IPR001412">
    <property type="entry name" value="aa-tRNA-synth_I_CS"/>
</dbReference>
<name>A0A7C1B6V1_9EURY</name>
<evidence type="ECO:0000313" key="6">
    <source>
        <dbReference type="EMBL" id="HDM36137.1"/>
    </source>
</evidence>
<proteinExistence type="predicted"/>
<dbReference type="PROSITE" id="PS00178">
    <property type="entry name" value="AA_TRNA_LIGASE_I"/>
    <property type="match status" value="1"/>
</dbReference>
<dbReference type="Proteomes" id="UP000885863">
    <property type="component" value="Unassembled WGS sequence"/>
</dbReference>
<dbReference type="InterPro" id="IPR002904">
    <property type="entry name" value="Lys-tRNA-ligase"/>
</dbReference>
<dbReference type="Pfam" id="PF01921">
    <property type="entry name" value="tRNA-synt_1f"/>
    <property type="match status" value="1"/>
</dbReference>
<dbReference type="GO" id="GO:0005524">
    <property type="term" value="F:ATP binding"/>
    <property type="evidence" value="ECO:0007669"/>
    <property type="project" value="UniProtKB-KW"/>
</dbReference>
<keyword evidence="4" id="KW-0067">ATP-binding</keyword>
<dbReference type="AlphaFoldDB" id="A0A7C1B6V1"/>
<accession>A0A7C1B6V1</accession>
<comment type="caution">
    <text evidence="6">The sequence shown here is derived from an EMBL/GenBank/DDBJ whole genome shotgun (WGS) entry which is preliminary data.</text>
</comment>
<keyword evidence="5" id="KW-0030">Aminoacyl-tRNA synthetase</keyword>
<keyword evidence="1" id="KW-0963">Cytoplasm</keyword>
<feature type="non-terminal residue" evidence="6">
    <location>
        <position position="69"/>
    </location>
</feature>
<keyword evidence="2" id="KW-0436">Ligase</keyword>
<dbReference type="InterPro" id="IPR014729">
    <property type="entry name" value="Rossmann-like_a/b/a_fold"/>
</dbReference>
<dbReference type="SUPFAM" id="SSF52374">
    <property type="entry name" value="Nucleotidylyl transferase"/>
    <property type="match status" value="1"/>
</dbReference>
<dbReference type="PANTHER" id="PTHR37940">
    <property type="entry name" value="LYSINE--TRNA LIGASE"/>
    <property type="match status" value="1"/>
</dbReference>